<gene>
    <name evidence="2" type="ORF">Tci_930577</name>
</gene>
<feature type="compositionally biased region" description="Low complexity" evidence="1">
    <location>
        <begin position="1"/>
        <end position="20"/>
    </location>
</feature>
<evidence type="ECO:0000256" key="1">
    <source>
        <dbReference type="SAM" id="MobiDB-lite"/>
    </source>
</evidence>
<dbReference type="AlphaFoldDB" id="A0A699XKQ7"/>
<comment type="caution">
    <text evidence="2">The sequence shown here is derived from an EMBL/GenBank/DDBJ whole genome shotgun (WGS) entry which is preliminary data.</text>
</comment>
<organism evidence="2">
    <name type="scientific">Tanacetum cinerariifolium</name>
    <name type="common">Dalmatian daisy</name>
    <name type="synonym">Chrysanthemum cinerariifolium</name>
    <dbReference type="NCBI Taxonomy" id="118510"/>
    <lineage>
        <taxon>Eukaryota</taxon>
        <taxon>Viridiplantae</taxon>
        <taxon>Streptophyta</taxon>
        <taxon>Embryophyta</taxon>
        <taxon>Tracheophyta</taxon>
        <taxon>Spermatophyta</taxon>
        <taxon>Magnoliopsida</taxon>
        <taxon>eudicotyledons</taxon>
        <taxon>Gunneridae</taxon>
        <taxon>Pentapetalae</taxon>
        <taxon>asterids</taxon>
        <taxon>campanulids</taxon>
        <taxon>Asterales</taxon>
        <taxon>Asteraceae</taxon>
        <taxon>Asteroideae</taxon>
        <taxon>Anthemideae</taxon>
        <taxon>Anthemidinae</taxon>
        <taxon>Tanacetum</taxon>
    </lineage>
</organism>
<evidence type="ECO:0000313" key="2">
    <source>
        <dbReference type="EMBL" id="GFD58608.1"/>
    </source>
</evidence>
<feature type="region of interest" description="Disordered" evidence="1">
    <location>
        <begin position="1"/>
        <end position="21"/>
    </location>
</feature>
<dbReference type="EMBL" id="BKCJ011855065">
    <property type="protein sequence ID" value="GFD58608.1"/>
    <property type="molecule type" value="Genomic_DNA"/>
</dbReference>
<sequence length="59" mass="6309">PQAPGAAHQPPAGRGQGAAAHCHRCRVGPRYAPRLDHALCQGDDPRRHGRRQTRVPDGA</sequence>
<feature type="non-terminal residue" evidence="2">
    <location>
        <position position="1"/>
    </location>
</feature>
<name>A0A699XKQ7_TANCI</name>
<proteinExistence type="predicted"/>
<accession>A0A699XKQ7</accession>
<protein>
    <submittedName>
        <fullName evidence="2">Uncharacterized protein</fullName>
    </submittedName>
</protein>
<reference evidence="2" key="1">
    <citation type="journal article" date="2019" name="Sci. Rep.">
        <title>Draft genome of Tanacetum cinerariifolium, the natural source of mosquito coil.</title>
        <authorList>
            <person name="Yamashiro T."/>
            <person name="Shiraishi A."/>
            <person name="Satake H."/>
            <person name="Nakayama K."/>
        </authorList>
    </citation>
    <scope>NUCLEOTIDE SEQUENCE</scope>
</reference>
<feature type="region of interest" description="Disordered" evidence="1">
    <location>
        <begin position="36"/>
        <end position="59"/>
    </location>
</feature>